<accession>A0ABQ9X8K9</accession>
<gene>
    <name evidence="2" type="ORF">BLNAU_17833</name>
</gene>
<dbReference type="Proteomes" id="UP001281761">
    <property type="component" value="Unassembled WGS sequence"/>
</dbReference>
<reference evidence="2 3" key="1">
    <citation type="journal article" date="2022" name="bioRxiv">
        <title>Genomics of Preaxostyla Flagellates Illuminates Evolutionary Transitions and the Path Towards Mitochondrial Loss.</title>
        <authorList>
            <person name="Novak L.V.F."/>
            <person name="Treitli S.C."/>
            <person name="Pyrih J."/>
            <person name="Halakuc P."/>
            <person name="Pipaliya S.V."/>
            <person name="Vacek V."/>
            <person name="Brzon O."/>
            <person name="Soukal P."/>
            <person name="Eme L."/>
            <person name="Dacks J.B."/>
            <person name="Karnkowska A."/>
            <person name="Elias M."/>
            <person name="Hampl V."/>
        </authorList>
    </citation>
    <scope>NUCLEOTIDE SEQUENCE [LARGE SCALE GENOMIC DNA]</scope>
    <source>
        <strain evidence="2">NAU3</strain>
        <tissue evidence="2">Gut</tissue>
    </source>
</reference>
<keyword evidence="3" id="KW-1185">Reference proteome</keyword>
<proteinExistence type="predicted"/>
<evidence type="ECO:0000256" key="1">
    <source>
        <dbReference type="SAM" id="MobiDB-lite"/>
    </source>
</evidence>
<name>A0ABQ9X8K9_9EUKA</name>
<evidence type="ECO:0000313" key="3">
    <source>
        <dbReference type="Proteomes" id="UP001281761"/>
    </source>
</evidence>
<protein>
    <submittedName>
        <fullName evidence="2">Uncharacterized protein</fullName>
    </submittedName>
</protein>
<dbReference type="EMBL" id="JARBJD010000207">
    <property type="protein sequence ID" value="KAK2947199.1"/>
    <property type="molecule type" value="Genomic_DNA"/>
</dbReference>
<feature type="region of interest" description="Disordered" evidence="1">
    <location>
        <begin position="91"/>
        <end position="159"/>
    </location>
</feature>
<comment type="caution">
    <text evidence="2">The sequence shown here is derived from an EMBL/GenBank/DDBJ whole genome shotgun (WGS) entry which is preliminary data.</text>
</comment>
<feature type="compositionally biased region" description="Basic and acidic residues" evidence="1">
    <location>
        <begin position="91"/>
        <end position="108"/>
    </location>
</feature>
<evidence type="ECO:0000313" key="2">
    <source>
        <dbReference type="EMBL" id="KAK2947199.1"/>
    </source>
</evidence>
<sequence length="204" mass="23571">MHHQGAEHCGTGKFGTGDKPFNNAEVVLELRSEVVEQKHRPIGREDRSEHIANAPLSAFCFIFCNILLAVQISLPVLRHSEIGKEFDFENGVEGERRSLRSEGTRDKPISSSMTSRERGEEKEEEEQKIENEDEHKTENDEQNKEDDQTTGETSRPDEAEMFSSTDSFCSMVFSFHFHCRQLDKDLNQRRKWESANVIRHIRFS</sequence>
<organism evidence="2 3">
    <name type="scientific">Blattamonas nauphoetae</name>
    <dbReference type="NCBI Taxonomy" id="2049346"/>
    <lineage>
        <taxon>Eukaryota</taxon>
        <taxon>Metamonada</taxon>
        <taxon>Preaxostyla</taxon>
        <taxon>Oxymonadida</taxon>
        <taxon>Blattamonas</taxon>
    </lineage>
</organism>
<feature type="compositionally biased region" description="Basic and acidic residues" evidence="1">
    <location>
        <begin position="128"/>
        <end position="147"/>
    </location>
</feature>